<organism evidence="1 2">
    <name type="scientific">Flavobacterium muglaense</name>
    <dbReference type="NCBI Taxonomy" id="2764716"/>
    <lineage>
        <taxon>Bacteria</taxon>
        <taxon>Pseudomonadati</taxon>
        <taxon>Bacteroidota</taxon>
        <taxon>Flavobacteriia</taxon>
        <taxon>Flavobacteriales</taxon>
        <taxon>Flavobacteriaceae</taxon>
        <taxon>Flavobacterium</taxon>
    </lineage>
</organism>
<accession>A0A923N1E0</accession>
<protein>
    <submittedName>
        <fullName evidence="1">Uncharacterized protein</fullName>
    </submittedName>
</protein>
<name>A0A923N1E0_9FLAO</name>
<proteinExistence type="predicted"/>
<evidence type="ECO:0000313" key="2">
    <source>
        <dbReference type="Proteomes" id="UP000641454"/>
    </source>
</evidence>
<dbReference type="Proteomes" id="UP000641454">
    <property type="component" value="Unassembled WGS sequence"/>
</dbReference>
<gene>
    <name evidence="1" type="ORF">H8R25_12495</name>
</gene>
<sequence>MIKILMNAVTIAMENVLLFTRAAPALVLLCLQPTAASAIRPVLLQMKSHNHLLMIHL</sequence>
<reference evidence="1 2" key="1">
    <citation type="submission" date="2020-08" db="EMBL/GenBank/DDBJ databases">
        <title>Description of novel Flavobacterium F-392 isolate.</title>
        <authorList>
            <person name="Saticioglu I.B."/>
            <person name="Duman M."/>
            <person name="Altun S."/>
        </authorList>
    </citation>
    <scope>NUCLEOTIDE SEQUENCE [LARGE SCALE GENOMIC DNA]</scope>
    <source>
        <strain evidence="1 2">F-392</strain>
    </source>
</reference>
<dbReference type="EMBL" id="JACRUL010000032">
    <property type="protein sequence ID" value="MBC5845252.1"/>
    <property type="molecule type" value="Genomic_DNA"/>
</dbReference>
<keyword evidence="2" id="KW-1185">Reference proteome</keyword>
<comment type="caution">
    <text evidence="1">The sequence shown here is derived from an EMBL/GenBank/DDBJ whole genome shotgun (WGS) entry which is preliminary data.</text>
</comment>
<evidence type="ECO:0000313" key="1">
    <source>
        <dbReference type="EMBL" id="MBC5845252.1"/>
    </source>
</evidence>
<dbReference type="AlphaFoldDB" id="A0A923N1E0"/>